<keyword evidence="11" id="KW-1185">Reference proteome</keyword>
<feature type="binding site" evidence="8">
    <location>
        <position position="374"/>
    </location>
    <ligand>
        <name>Mn(2+)</name>
        <dbReference type="ChEBI" id="CHEBI:29035"/>
        <label>2</label>
    </ligand>
</feature>
<accession>A0A5C4VP83</accession>
<organism evidence="10 11">
    <name type="scientific">Nocardioides albidus</name>
    <dbReference type="NCBI Taxonomy" id="1517589"/>
    <lineage>
        <taxon>Bacteria</taxon>
        <taxon>Bacillati</taxon>
        <taxon>Actinomycetota</taxon>
        <taxon>Actinomycetes</taxon>
        <taxon>Propionibacteriales</taxon>
        <taxon>Nocardioidaceae</taxon>
        <taxon>Nocardioides</taxon>
    </lineage>
</organism>
<dbReference type="InterPro" id="IPR000819">
    <property type="entry name" value="Peptidase_M17_C"/>
</dbReference>
<feature type="domain" description="Cytosol aminopeptidase" evidence="9">
    <location>
        <begin position="370"/>
        <end position="377"/>
    </location>
</feature>
<keyword evidence="8" id="KW-0464">Manganese</keyword>
<dbReference type="PROSITE" id="PS00631">
    <property type="entry name" value="CYTOSOL_AP"/>
    <property type="match status" value="1"/>
</dbReference>
<dbReference type="EC" id="3.4.11.10" evidence="8"/>
<dbReference type="CDD" id="cd00433">
    <property type="entry name" value="Peptidase_M17"/>
    <property type="match status" value="1"/>
</dbReference>
<comment type="cofactor">
    <cofactor evidence="8">
        <name>Mn(2+)</name>
        <dbReference type="ChEBI" id="CHEBI:29035"/>
    </cofactor>
    <text evidence="8">Binds 2 manganese ions per subunit.</text>
</comment>
<dbReference type="GO" id="GO:0006508">
    <property type="term" value="P:proteolysis"/>
    <property type="evidence" value="ECO:0007669"/>
    <property type="project" value="UniProtKB-KW"/>
</dbReference>
<evidence type="ECO:0000256" key="8">
    <source>
        <dbReference type="HAMAP-Rule" id="MF_00181"/>
    </source>
</evidence>
<dbReference type="InterPro" id="IPR043472">
    <property type="entry name" value="Macro_dom-like"/>
</dbReference>
<dbReference type="InterPro" id="IPR011356">
    <property type="entry name" value="Leucine_aapep/pepB"/>
</dbReference>
<evidence type="ECO:0000256" key="2">
    <source>
        <dbReference type="ARBA" id="ARBA00000967"/>
    </source>
</evidence>
<dbReference type="AlphaFoldDB" id="A0A5C4VP83"/>
<dbReference type="OrthoDB" id="9809354at2"/>
<keyword evidence="6 8" id="KW-0378">Hydrolase</keyword>
<proteinExistence type="inferred from homology"/>
<keyword evidence="4 8" id="KW-0031">Aminopeptidase</keyword>
<comment type="similarity">
    <text evidence="3 8">Belongs to the peptidase M17 family.</text>
</comment>
<dbReference type="PANTHER" id="PTHR11963:SF23">
    <property type="entry name" value="CYTOSOL AMINOPEPTIDASE"/>
    <property type="match status" value="1"/>
</dbReference>
<reference evidence="10 11" key="1">
    <citation type="journal article" date="2016" name="Int. J. Syst. Evol. Microbiol.">
        <title>Nocardioides albidus sp. nov., an actinobacterium isolated from garden soil.</title>
        <authorList>
            <person name="Singh H."/>
            <person name="Du J."/>
            <person name="Trinh H."/>
            <person name="Won K."/>
            <person name="Yang J.E."/>
            <person name="Yin C."/>
            <person name="Kook M."/>
            <person name="Yi T.H."/>
        </authorList>
    </citation>
    <scope>NUCLEOTIDE SEQUENCE [LARGE SCALE GENOMIC DNA]</scope>
    <source>
        <strain evidence="10 11">CCTCC AB 2015297</strain>
    </source>
</reference>
<dbReference type="GO" id="GO:0070006">
    <property type="term" value="F:metalloaminopeptidase activity"/>
    <property type="evidence" value="ECO:0007669"/>
    <property type="project" value="InterPro"/>
</dbReference>
<dbReference type="SUPFAM" id="SSF52949">
    <property type="entry name" value="Macro domain-like"/>
    <property type="match status" value="1"/>
</dbReference>
<feature type="binding site" evidence="8">
    <location>
        <position position="295"/>
    </location>
    <ligand>
        <name>Mn(2+)</name>
        <dbReference type="ChEBI" id="CHEBI:29035"/>
        <label>1</label>
    </ligand>
</feature>
<keyword evidence="5 8" id="KW-0645">Protease</keyword>
<comment type="catalytic activity">
    <reaction evidence="2 8">
        <text>Release of an N-terminal amino acid, preferentially leucine, but not glutamic or aspartic acids.</text>
        <dbReference type="EC" id="3.4.11.10"/>
    </reaction>
</comment>
<dbReference type="PANTHER" id="PTHR11963">
    <property type="entry name" value="LEUCINE AMINOPEPTIDASE-RELATED"/>
    <property type="match status" value="1"/>
</dbReference>
<dbReference type="InterPro" id="IPR008283">
    <property type="entry name" value="Peptidase_M17_N"/>
</dbReference>
<evidence type="ECO:0000256" key="6">
    <source>
        <dbReference type="ARBA" id="ARBA00022801"/>
    </source>
</evidence>
<gene>
    <name evidence="8" type="primary">pepA</name>
    <name evidence="10" type="ORF">FHP29_17495</name>
</gene>
<evidence type="ECO:0000256" key="5">
    <source>
        <dbReference type="ARBA" id="ARBA00022670"/>
    </source>
</evidence>
<dbReference type="Pfam" id="PF02789">
    <property type="entry name" value="Peptidase_M17_N"/>
    <property type="match status" value="1"/>
</dbReference>
<comment type="subcellular location">
    <subcellularLocation>
        <location evidence="8">Cytoplasm</location>
    </subcellularLocation>
</comment>
<dbReference type="RefSeq" id="WP_139624138.1">
    <property type="nucleotide sequence ID" value="NZ_VDMP01000026.1"/>
</dbReference>
<feature type="binding site" evidence="8">
    <location>
        <position position="372"/>
    </location>
    <ligand>
        <name>Mn(2+)</name>
        <dbReference type="ChEBI" id="CHEBI:29035"/>
        <label>1</label>
    </ligand>
</feature>
<evidence type="ECO:0000256" key="3">
    <source>
        <dbReference type="ARBA" id="ARBA00009528"/>
    </source>
</evidence>
<dbReference type="GO" id="GO:0030145">
    <property type="term" value="F:manganese ion binding"/>
    <property type="evidence" value="ECO:0007669"/>
    <property type="project" value="UniProtKB-UniRule"/>
</dbReference>
<evidence type="ECO:0000259" key="9">
    <source>
        <dbReference type="PROSITE" id="PS00631"/>
    </source>
</evidence>
<evidence type="ECO:0000256" key="4">
    <source>
        <dbReference type="ARBA" id="ARBA00022438"/>
    </source>
</evidence>
<comment type="caution">
    <text evidence="10">The sequence shown here is derived from an EMBL/GenBank/DDBJ whole genome shotgun (WGS) entry which is preliminary data.</text>
</comment>
<feature type="binding site" evidence="8">
    <location>
        <position position="374"/>
    </location>
    <ligand>
        <name>Mn(2+)</name>
        <dbReference type="ChEBI" id="CHEBI:29035"/>
        <label>1</label>
    </ligand>
</feature>
<protein>
    <recommendedName>
        <fullName evidence="8">Probable cytosol aminopeptidase</fullName>
        <ecNumber evidence="8">3.4.11.1</ecNumber>
    </recommendedName>
    <alternativeName>
        <fullName evidence="8">Leucine aminopeptidase</fullName>
        <shortName evidence="8">LAP</shortName>
        <ecNumber evidence="8">3.4.11.10</ecNumber>
    </alternativeName>
    <alternativeName>
        <fullName evidence="8">Leucyl aminopeptidase</fullName>
    </alternativeName>
</protein>
<feature type="active site" evidence="8">
    <location>
        <position position="376"/>
    </location>
</feature>
<feature type="binding site" evidence="8">
    <location>
        <position position="290"/>
    </location>
    <ligand>
        <name>Mn(2+)</name>
        <dbReference type="ChEBI" id="CHEBI:29035"/>
        <label>2</label>
    </ligand>
</feature>
<feature type="binding site" evidence="8">
    <location>
        <position position="313"/>
    </location>
    <ligand>
        <name>Mn(2+)</name>
        <dbReference type="ChEBI" id="CHEBI:29035"/>
        <label>2</label>
    </ligand>
</feature>
<dbReference type="GO" id="GO:0005737">
    <property type="term" value="C:cytoplasm"/>
    <property type="evidence" value="ECO:0007669"/>
    <property type="project" value="UniProtKB-SubCell"/>
</dbReference>
<sequence length="531" mass="53894">MTSPASRASRPVLPAQVSPPEFAASDLLPGAIKGVDVVALPVLPSDDGSVLLGPGAAELADELGLDLVGIAEVHGLTGKSAEVAAVPVPDGTPANPALRLVLLVGVGAARPVDLRRAGAAMAKAARDRAAVVTSIAAVAEDTSPDDPIALEAFVAGTMLGSFVFHWRSTGPERQPVRRVVLAGAGTDRSALERAVALGGAGWRARLLATVPSNLKNPAWLATQAEEIAAAAGLDVRIWDEDALDRDGFNGILAVGAASATPPRLIRLDYTPGGVTARAARKLPVVVLVGKGITFDSGGLSIKPAASMGSMKRDMTGGAVVLATMAALADVDCPVRVIGLVAAAENAISGRALRPGDVIRHHGGRTTEVGNTDAEGRLVLADALAYATAELDPAAVVDIATLTGAVKVALGQQVGGLFASDDALAAALDTAGARAGEPVWRLPLYRGYEDKLASKVADAANDPGGPGAITAALFLQPFVGDVPWAHLDIASVGDVEKEWHEWTAGPSGFGSRLLLSWLGSADPLAGIGDQPV</sequence>
<dbReference type="Gene3D" id="3.40.630.10">
    <property type="entry name" value="Zn peptidases"/>
    <property type="match status" value="1"/>
</dbReference>
<dbReference type="SUPFAM" id="SSF53187">
    <property type="entry name" value="Zn-dependent exopeptidases"/>
    <property type="match status" value="1"/>
</dbReference>
<dbReference type="HAMAP" id="MF_00181">
    <property type="entry name" value="Cytosol_peptidase_M17"/>
    <property type="match status" value="1"/>
</dbReference>
<dbReference type="InterPro" id="IPR023042">
    <property type="entry name" value="Peptidase_M17_leu_NH2_pept"/>
</dbReference>
<keyword evidence="8" id="KW-0479">Metal-binding</keyword>
<comment type="function">
    <text evidence="7 8">Presumably involved in the processing and regular turnover of intracellular proteins. Catalyzes the removal of unsubstituted N-terminal amino acids from various peptides.</text>
</comment>
<evidence type="ECO:0000256" key="1">
    <source>
        <dbReference type="ARBA" id="ARBA00000135"/>
    </source>
</evidence>
<dbReference type="Pfam" id="PF00883">
    <property type="entry name" value="Peptidase_M17"/>
    <property type="match status" value="1"/>
</dbReference>
<name>A0A5C4VP83_9ACTN</name>
<dbReference type="PRINTS" id="PR00481">
    <property type="entry name" value="LAMNOPPTDASE"/>
</dbReference>
<evidence type="ECO:0000313" key="11">
    <source>
        <dbReference type="Proteomes" id="UP000313231"/>
    </source>
</evidence>
<evidence type="ECO:0000313" key="10">
    <source>
        <dbReference type="EMBL" id="TNM37591.1"/>
    </source>
</evidence>
<feature type="binding site" evidence="8">
    <location>
        <position position="295"/>
    </location>
    <ligand>
        <name>Mn(2+)</name>
        <dbReference type="ChEBI" id="CHEBI:29035"/>
        <label>2</label>
    </ligand>
</feature>
<feature type="active site" evidence="8">
    <location>
        <position position="302"/>
    </location>
</feature>
<evidence type="ECO:0000256" key="7">
    <source>
        <dbReference type="ARBA" id="ARBA00049972"/>
    </source>
</evidence>
<dbReference type="EMBL" id="VDMP01000026">
    <property type="protein sequence ID" value="TNM37591.1"/>
    <property type="molecule type" value="Genomic_DNA"/>
</dbReference>
<dbReference type="Proteomes" id="UP000313231">
    <property type="component" value="Unassembled WGS sequence"/>
</dbReference>
<keyword evidence="8" id="KW-0963">Cytoplasm</keyword>
<comment type="catalytic activity">
    <reaction evidence="1 8">
        <text>Release of an N-terminal amino acid, Xaa-|-Yaa-, in which Xaa is preferably Leu, but may be other amino acids including Pro although not Arg or Lys, and Yaa may be Pro. Amino acid amides and methyl esters are also readily hydrolyzed, but rates on arylamides are exceedingly low.</text>
        <dbReference type="EC" id="3.4.11.1"/>
    </reaction>
</comment>
<dbReference type="Gene3D" id="3.40.220.10">
    <property type="entry name" value="Leucine Aminopeptidase, subunit E, domain 1"/>
    <property type="match status" value="1"/>
</dbReference>
<dbReference type="EC" id="3.4.11.1" evidence="8"/>